<comment type="caution">
    <text evidence="1">The sequence shown here is derived from an EMBL/GenBank/DDBJ whole genome shotgun (WGS) entry which is preliminary data.</text>
</comment>
<dbReference type="Proteomes" id="UP000186549">
    <property type="component" value="Unassembled WGS sequence"/>
</dbReference>
<accession>A0A1Q6HSY9</accession>
<organism evidence="1 2">
    <name type="scientific">Bacteroides uniformis</name>
    <dbReference type="NCBI Taxonomy" id="820"/>
    <lineage>
        <taxon>Bacteria</taxon>
        <taxon>Pseudomonadati</taxon>
        <taxon>Bacteroidota</taxon>
        <taxon>Bacteroidia</taxon>
        <taxon>Bacteroidales</taxon>
        <taxon>Bacteroidaceae</taxon>
        <taxon>Bacteroides</taxon>
    </lineage>
</organism>
<dbReference type="AlphaFoldDB" id="A0A1Q6HSY9"/>
<evidence type="ECO:0000313" key="1">
    <source>
        <dbReference type="EMBL" id="OKZ29724.1"/>
    </source>
</evidence>
<evidence type="ECO:0000313" key="2">
    <source>
        <dbReference type="Proteomes" id="UP000186549"/>
    </source>
</evidence>
<reference evidence="1 2" key="1">
    <citation type="journal article" date="2016" name="Nat. Biotechnol.">
        <title>Measurement of bacterial replication rates in microbial communities.</title>
        <authorList>
            <person name="Brown C.T."/>
            <person name="Olm M.R."/>
            <person name="Thomas B.C."/>
            <person name="Banfield J.F."/>
        </authorList>
    </citation>
    <scope>NUCLEOTIDE SEQUENCE [LARGE SCALE GENOMIC DNA]</scope>
    <source>
        <strain evidence="1">45_41</strain>
    </source>
</reference>
<gene>
    <name evidence="1" type="ORF">BHV79_16560</name>
</gene>
<proteinExistence type="predicted"/>
<sequence>MKTEDLTAAIARYDPLLADAVGKMVGYIQDRWAAPYPSKEQTEAVNAYLRSVHADGDGTMSENNIAHRRIATQKITISAIRVLDHEQLDRLQDVLNRIAADREYHMPEHGYGMGR</sequence>
<protein>
    <submittedName>
        <fullName evidence="1">Uncharacterized protein</fullName>
    </submittedName>
</protein>
<dbReference type="EMBL" id="MNQU01000298">
    <property type="protein sequence ID" value="OKZ29724.1"/>
    <property type="molecule type" value="Genomic_DNA"/>
</dbReference>
<name>A0A1Q6HSY9_BACUN</name>